<dbReference type="PANTHER" id="PTHR34920:SF1">
    <property type="entry name" value="B-CELL LYMPHOMA_LEUKEMIA 10"/>
    <property type="match status" value="1"/>
</dbReference>
<dbReference type="AlphaFoldDB" id="A0A401T8H0"/>
<evidence type="ECO:0000313" key="4">
    <source>
        <dbReference type="Proteomes" id="UP000287033"/>
    </source>
</evidence>
<dbReference type="GO" id="GO:0051059">
    <property type="term" value="F:NF-kappaB binding"/>
    <property type="evidence" value="ECO:0007669"/>
    <property type="project" value="TreeGrafter"/>
</dbReference>
<evidence type="ECO:0000256" key="1">
    <source>
        <dbReference type="SAM" id="MobiDB-lite"/>
    </source>
</evidence>
<dbReference type="GO" id="GO:0019209">
    <property type="term" value="F:kinase activator activity"/>
    <property type="evidence" value="ECO:0007669"/>
    <property type="project" value="TreeGrafter"/>
</dbReference>
<name>A0A401T8H0_CHIPU</name>
<feature type="domain" description="CARD" evidence="2">
    <location>
        <begin position="1"/>
        <end position="68"/>
    </location>
</feature>
<feature type="compositionally biased region" description="Polar residues" evidence="1">
    <location>
        <begin position="167"/>
        <end position="177"/>
    </location>
</feature>
<reference evidence="3 4" key="1">
    <citation type="journal article" date="2018" name="Nat. Ecol. Evol.">
        <title>Shark genomes provide insights into elasmobranch evolution and the origin of vertebrates.</title>
        <authorList>
            <person name="Hara Y"/>
            <person name="Yamaguchi K"/>
            <person name="Onimaru K"/>
            <person name="Kadota M"/>
            <person name="Koyanagi M"/>
            <person name="Keeley SD"/>
            <person name="Tatsumi K"/>
            <person name="Tanaka K"/>
            <person name="Motone F"/>
            <person name="Kageyama Y"/>
            <person name="Nozu R"/>
            <person name="Adachi N"/>
            <person name="Nishimura O"/>
            <person name="Nakagawa R"/>
            <person name="Tanegashima C"/>
            <person name="Kiyatake I"/>
            <person name="Matsumoto R"/>
            <person name="Murakumo K"/>
            <person name="Nishida K"/>
            <person name="Terakita A"/>
            <person name="Kuratani S"/>
            <person name="Sato K"/>
            <person name="Hyodo S Kuraku.S."/>
        </authorList>
    </citation>
    <scope>NUCLEOTIDE SEQUENCE [LARGE SCALE GENOMIC DNA]</scope>
</reference>
<protein>
    <recommendedName>
        <fullName evidence="2">CARD domain-containing protein</fullName>
    </recommendedName>
</protein>
<evidence type="ECO:0000313" key="3">
    <source>
        <dbReference type="EMBL" id="GCC38915.1"/>
    </source>
</evidence>
<dbReference type="InterPro" id="IPR033238">
    <property type="entry name" value="BCL10/E10"/>
</dbReference>
<feature type="compositionally biased region" description="Pro residues" evidence="1">
    <location>
        <begin position="181"/>
        <end position="190"/>
    </location>
</feature>
<dbReference type="GO" id="GO:0032449">
    <property type="term" value="C:CBM complex"/>
    <property type="evidence" value="ECO:0007669"/>
    <property type="project" value="TreeGrafter"/>
</dbReference>
<dbReference type="SUPFAM" id="SSF47986">
    <property type="entry name" value="DEATH domain"/>
    <property type="match status" value="1"/>
</dbReference>
<feature type="region of interest" description="Disordered" evidence="1">
    <location>
        <begin position="165"/>
        <end position="217"/>
    </location>
</feature>
<feature type="non-terminal residue" evidence="3">
    <location>
        <position position="1"/>
    </location>
</feature>
<dbReference type="STRING" id="137246.A0A401T8H0"/>
<organism evidence="3 4">
    <name type="scientific">Chiloscyllium punctatum</name>
    <name type="common">Brownbanded bambooshark</name>
    <name type="synonym">Hemiscyllium punctatum</name>
    <dbReference type="NCBI Taxonomy" id="137246"/>
    <lineage>
        <taxon>Eukaryota</taxon>
        <taxon>Metazoa</taxon>
        <taxon>Chordata</taxon>
        <taxon>Craniata</taxon>
        <taxon>Vertebrata</taxon>
        <taxon>Chondrichthyes</taxon>
        <taxon>Elasmobranchii</taxon>
        <taxon>Galeomorphii</taxon>
        <taxon>Galeoidea</taxon>
        <taxon>Orectolobiformes</taxon>
        <taxon>Hemiscylliidae</taxon>
        <taxon>Chiloscyllium</taxon>
    </lineage>
</organism>
<evidence type="ECO:0000259" key="2">
    <source>
        <dbReference type="PROSITE" id="PS50209"/>
    </source>
</evidence>
<dbReference type="GO" id="GO:0043422">
    <property type="term" value="F:protein kinase B binding"/>
    <property type="evidence" value="ECO:0007669"/>
    <property type="project" value="TreeGrafter"/>
</dbReference>
<dbReference type="InterPro" id="IPR001315">
    <property type="entry name" value="CARD"/>
</dbReference>
<dbReference type="GO" id="GO:0006915">
    <property type="term" value="P:apoptotic process"/>
    <property type="evidence" value="ECO:0007669"/>
    <property type="project" value="InterPro"/>
</dbReference>
<accession>A0A401T8H0</accession>
<dbReference type="GO" id="GO:0005829">
    <property type="term" value="C:cytosol"/>
    <property type="evidence" value="ECO:0007669"/>
    <property type="project" value="TreeGrafter"/>
</dbReference>
<keyword evidence="4" id="KW-1185">Reference proteome</keyword>
<dbReference type="InterPro" id="IPR011029">
    <property type="entry name" value="DEATH-like_dom_sf"/>
</dbReference>
<dbReference type="GO" id="GO:0003713">
    <property type="term" value="F:transcription coactivator activity"/>
    <property type="evidence" value="ECO:0007669"/>
    <property type="project" value="TreeGrafter"/>
</dbReference>
<gene>
    <name evidence="3" type="ORF">chiPu_0023331</name>
</gene>
<dbReference type="GO" id="GO:0002250">
    <property type="term" value="P:adaptive immune response"/>
    <property type="evidence" value="ECO:0007669"/>
    <property type="project" value="TreeGrafter"/>
</dbReference>
<dbReference type="EMBL" id="BEZZ01019298">
    <property type="protein sequence ID" value="GCC38915.1"/>
    <property type="molecule type" value="Genomic_DNA"/>
</dbReference>
<comment type="caution">
    <text evidence="3">The sequence shown here is derived from an EMBL/GenBank/DDBJ whole genome shotgun (WGS) entry which is preliminary data.</text>
</comment>
<proteinExistence type="predicted"/>
<dbReference type="PROSITE" id="PS50209">
    <property type="entry name" value="CARD"/>
    <property type="match status" value="1"/>
</dbReference>
<dbReference type="Proteomes" id="UP000287033">
    <property type="component" value="Unassembled WGS sequence"/>
</dbReference>
<dbReference type="Gene3D" id="1.10.533.10">
    <property type="entry name" value="Death Domain, Fas"/>
    <property type="match status" value="1"/>
</dbReference>
<dbReference type="Pfam" id="PF00619">
    <property type="entry name" value="CARD"/>
    <property type="match status" value="1"/>
</dbReference>
<dbReference type="GO" id="GO:2001238">
    <property type="term" value="P:positive regulation of extrinsic apoptotic signaling pathway"/>
    <property type="evidence" value="ECO:0007669"/>
    <property type="project" value="TreeGrafter"/>
</dbReference>
<dbReference type="PANTHER" id="PTHR34920">
    <property type="entry name" value="B-CELL LYMPHOMA/LEUKEMIA 10"/>
    <property type="match status" value="1"/>
</dbReference>
<sequence length="217" mass="23983">VLEKLRPYLCEKVIAERHFDYLRAKRILSKEDTEDISSQVLNRRKTGKLLDYLAENPKGLDTLINSIRREGTQNFLVQRITDEVQKIKNEKLIQKGNFSSSSEMAKDMSETNNLSVFPSIESNSQKTEANILFHPEGEYSPVPSASPTLSPLDLKSLSLLEKASTLGNVETMPTTLSLPRPGEPGAPSLPPELDAEAEGACSNSSDPGFLPLRSRSP</sequence>
<dbReference type="OrthoDB" id="5984934at2759"/>
<dbReference type="OMA" id="HPDGEQS"/>